<dbReference type="AlphaFoldDB" id="A0A545VHP7"/>
<dbReference type="Proteomes" id="UP000315783">
    <property type="component" value="Unassembled WGS sequence"/>
</dbReference>
<feature type="region of interest" description="Disordered" evidence="1">
    <location>
        <begin position="18"/>
        <end position="164"/>
    </location>
</feature>
<reference evidence="2 3" key="1">
    <citation type="journal article" date="2019" name="Appl. Microbiol. Biotechnol.">
        <title>Genome sequence of Isaria javanica and comparative genome analysis insights into family S53 peptidase evolution in fungal entomopathogens.</title>
        <authorList>
            <person name="Lin R."/>
            <person name="Zhang X."/>
            <person name="Xin B."/>
            <person name="Zou M."/>
            <person name="Gao Y."/>
            <person name="Qin F."/>
            <person name="Hu Q."/>
            <person name="Xie B."/>
            <person name="Cheng X."/>
        </authorList>
    </citation>
    <scope>NUCLEOTIDE SEQUENCE [LARGE SCALE GENOMIC DNA]</scope>
    <source>
        <strain evidence="2 3">IJ1G</strain>
    </source>
</reference>
<gene>
    <name evidence="2" type="ORF">IF1G_01172</name>
</gene>
<comment type="caution">
    <text evidence="2">The sequence shown here is derived from an EMBL/GenBank/DDBJ whole genome shotgun (WGS) entry which is preliminary data.</text>
</comment>
<organism evidence="2 3">
    <name type="scientific">Cordyceps javanica</name>
    <dbReference type="NCBI Taxonomy" id="43265"/>
    <lineage>
        <taxon>Eukaryota</taxon>
        <taxon>Fungi</taxon>
        <taxon>Dikarya</taxon>
        <taxon>Ascomycota</taxon>
        <taxon>Pezizomycotina</taxon>
        <taxon>Sordariomycetes</taxon>
        <taxon>Hypocreomycetidae</taxon>
        <taxon>Hypocreales</taxon>
        <taxon>Cordycipitaceae</taxon>
        <taxon>Cordyceps</taxon>
    </lineage>
</organism>
<evidence type="ECO:0000313" key="3">
    <source>
        <dbReference type="Proteomes" id="UP000315783"/>
    </source>
</evidence>
<feature type="region of interest" description="Disordered" evidence="1">
    <location>
        <begin position="350"/>
        <end position="381"/>
    </location>
</feature>
<feature type="compositionally biased region" description="Low complexity" evidence="1">
    <location>
        <begin position="25"/>
        <end position="39"/>
    </location>
</feature>
<dbReference type="EMBL" id="SPUK01000001">
    <property type="protein sequence ID" value="TQW01241.1"/>
    <property type="molecule type" value="Genomic_DNA"/>
</dbReference>
<protein>
    <submittedName>
        <fullName evidence="2">Uncharacterized protein</fullName>
    </submittedName>
</protein>
<feature type="compositionally biased region" description="Basic and acidic residues" evidence="1">
    <location>
        <begin position="133"/>
        <end position="146"/>
    </location>
</feature>
<name>A0A545VHP7_9HYPO</name>
<sequence>MSFARSLNKAQGFLMPYRRPTFGRTLSNSSELSLTSNTSGRDDDAAADAVPSAPCTPVLAPMENPFFTKHGSESPACTSPRSRPIAIELPKPKKSGASVYTPTETLSARGDLPGGYFPMHEDPKCRIHRPHPFHSESRPKKPEIKSDMQAPKEQPASTAPAWQATHTPVSSYLPSGIHDHPLPVGKYYPSNYERRTRQLQNQRTFVSESVTSYAKTDAQGTTYKGTDDARQRLQQYQRDMVAQASMALGGSYKPSMLPGNASALRNLPVPDARFGHPATPQRPISPQLQPMGSPGPVTPMDLEAQEEYMTKAQVILDDTPRKIADDTPGKILDDTLCKIFDDTTCKVDDTPRKMFDDTPSRAVDDTPRKIVDDTPSKLLDM</sequence>
<proteinExistence type="predicted"/>
<evidence type="ECO:0000256" key="1">
    <source>
        <dbReference type="SAM" id="MobiDB-lite"/>
    </source>
</evidence>
<evidence type="ECO:0000313" key="2">
    <source>
        <dbReference type="EMBL" id="TQW01241.1"/>
    </source>
</evidence>
<accession>A0A545VHP7</accession>
<keyword evidence="3" id="KW-1185">Reference proteome</keyword>